<evidence type="ECO:0000256" key="1">
    <source>
        <dbReference type="SAM" id="SignalP"/>
    </source>
</evidence>
<dbReference type="AlphaFoldDB" id="A0A2Z4HQ26"/>
<dbReference type="Gene3D" id="1.10.238.20">
    <property type="entry name" value="Pheromone/general odorant binding protein domain"/>
    <property type="match status" value="1"/>
</dbReference>
<dbReference type="GO" id="GO:0042048">
    <property type="term" value="P:olfactory behavior"/>
    <property type="evidence" value="ECO:0007669"/>
    <property type="project" value="TreeGrafter"/>
</dbReference>
<protein>
    <submittedName>
        <fullName evidence="2">Odorant-binding protein 7</fullName>
    </submittedName>
</protein>
<evidence type="ECO:0000313" key="2">
    <source>
        <dbReference type="EMBL" id="AWW17241.1"/>
    </source>
</evidence>
<dbReference type="PANTHER" id="PTHR21364:SF2">
    <property type="entry name" value="GENERAL ODORANT-BINDING PROTEIN 19A"/>
    <property type="match status" value="1"/>
</dbReference>
<dbReference type="SMART" id="SM00708">
    <property type="entry name" value="PhBP"/>
    <property type="match status" value="1"/>
</dbReference>
<dbReference type="InterPro" id="IPR006170">
    <property type="entry name" value="PBP/GOBP"/>
</dbReference>
<dbReference type="GO" id="GO:0005549">
    <property type="term" value="F:odorant binding"/>
    <property type="evidence" value="ECO:0007669"/>
    <property type="project" value="InterPro"/>
</dbReference>
<reference evidence="2" key="1">
    <citation type="journal article" date="2011" name="Insect Biochem. Mol. Biol.">
        <title>Identification and tissue distribution of odorant binding protein genes in the lucerne plant bug Adelphocoris lineolatus (Goeze).</title>
        <authorList>
            <person name="Gu S.H."/>
            <person name="Wang S.P."/>
            <person name="Zhang X.Y."/>
            <person name="Wu K.M."/>
            <person name="Guo Y.Y."/>
            <person name="Zhou J.J."/>
            <person name="Zhang Y.J."/>
        </authorList>
    </citation>
    <scope>NUCLEOTIDE SEQUENCE</scope>
    <source>
        <tissue evidence="2">Antenna</tissue>
    </source>
</reference>
<dbReference type="EMBL" id="MF627740">
    <property type="protein sequence ID" value="AWW17241.1"/>
    <property type="molecule type" value="mRNA"/>
</dbReference>
<feature type="chain" id="PRO_5016310878" evidence="1">
    <location>
        <begin position="20"/>
        <end position="153"/>
    </location>
</feature>
<name>A0A2Z4HQ26_RIPPE</name>
<dbReference type="Pfam" id="PF01395">
    <property type="entry name" value="PBP_GOBP"/>
    <property type="match status" value="1"/>
</dbReference>
<organism evidence="2">
    <name type="scientific">Riptortus pedestris</name>
    <name type="common">Bean bug</name>
    <dbReference type="NCBI Taxonomy" id="329032"/>
    <lineage>
        <taxon>Eukaryota</taxon>
        <taxon>Metazoa</taxon>
        <taxon>Ecdysozoa</taxon>
        <taxon>Arthropoda</taxon>
        <taxon>Hexapoda</taxon>
        <taxon>Insecta</taxon>
        <taxon>Pterygota</taxon>
        <taxon>Neoptera</taxon>
        <taxon>Paraneoptera</taxon>
        <taxon>Hemiptera</taxon>
        <taxon>Heteroptera</taxon>
        <taxon>Panheteroptera</taxon>
        <taxon>Pentatomomorpha</taxon>
        <taxon>Coreoidea</taxon>
        <taxon>Alydidae</taxon>
        <taxon>Riptortus</taxon>
    </lineage>
</organism>
<dbReference type="GO" id="GO:0007608">
    <property type="term" value="P:sensory perception of smell"/>
    <property type="evidence" value="ECO:0007669"/>
    <property type="project" value="TreeGrafter"/>
</dbReference>
<feature type="signal peptide" evidence="1">
    <location>
        <begin position="1"/>
        <end position="19"/>
    </location>
</feature>
<accession>A0A2Z4HQ26</accession>
<dbReference type="SMR" id="A0A2Z4HQ26"/>
<dbReference type="PANTHER" id="PTHR21364">
    <property type="entry name" value="GENERAL ODORANT-BINDING PROTEIN 19A"/>
    <property type="match status" value="1"/>
</dbReference>
<sequence>MAFLLQLSVLIAALHYIAAGPVDEAKQMLQTELLTYEKCGKENNIAEAELERIISHYEIADTRNAKCLASCHLRGMKMMSEDGVVNWDRVDEIHQIEYVKPEDDAKALEVTKACRNSVKGTADHCDTAYLALKCFLDNAKKANLHLLGTEDLQ</sequence>
<reference evidence="2" key="2">
    <citation type="submission" date="2017-08" db="EMBL/GenBank/DDBJ databases">
        <authorList>
            <person name="de Groot N.N."/>
        </authorList>
    </citation>
    <scope>NUCLEOTIDE SEQUENCE</scope>
    <source>
        <tissue evidence="2">Antenna</tissue>
    </source>
</reference>
<dbReference type="GO" id="GO:0035275">
    <property type="term" value="F:dibutyl phthalate binding"/>
    <property type="evidence" value="ECO:0007669"/>
    <property type="project" value="TreeGrafter"/>
</dbReference>
<proteinExistence type="evidence at transcript level"/>
<dbReference type="SUPFAM" id="SSF47565">
    <property type="entry name" value="Insect pheromone/odorant-binding proteins"/>
    <property type="match status" value="1"/>
</dbReference>
<dbReference type="GO" id="GO:0005576">
    <property type="term" value="C:extracellular region"/>
    <property type="evidence" value="ECO:0007669"/>
    <property type="project" value="TreeGrafter"/>
</dbReference>
<dbReference type="InterPro" id="IPR036728">
    <property type="entry name" value="PBP_GOBP_sf"/>
</dbReference>
<gene>
    <name evidence="2" type="primary">OBP7</name>
</gene>
<dbReference type="CDD" id="cd23992">
    <property type="entry name" value="PBP_GOBP"/>
    <property type="match status" value="1"/>
</dbReference>
<keyword evidence="1" id="KW-0732">Signal</keyword>